<dbReference type="InterPro" id="IPR018004">
    <property type="entry name" value="KilA/APSES_HTH"/>
</dbReference>
<dbReference type="GO" id="GO:0033309">
    <property type="term" value="C:SBF transcription complex"/>
    <property type="evidence" value="ECO:0007669"/>
    <property type="project" value="TreeGrafter"/>
</dbReference>
<name>A0AAF1BFB7_9TREE</name>
<dbReference type="AlphaFoldDB" id="A0AAF1BFB7"/>
<feature type="region of interest" description="Disordered" evidence="4">
    <location>
        <begin position="216"/>
        <end position="516"/>
    </location>
</feature>
<dbReference type="RefSeq" id="XP_062623863.1">
    <property type="nucleotide sequence ID" value="XM_062767879.1"/>
</dbReference>
<sequence>MQQQGGYPGGPAPGPPPGAGHARQMSGHGVPMPPHQPHHQRSGSQHSVHSVHSQHSQHGGPPPGHHMPPGPPPPHSRTHTPQHSQHNVFQAVMGARPGQVPQEDVGGPGQVKVYASAYSQIPVFEAMIRNISVMRRMSDSWVNATQILKVAGISKSVRTKILEKQVQTQMHEKVQGGYGKYQGTWIPLERGRILAEQYGVLQYVAPIFDFVPPPTGPPALPMRGGSSTPTAKTPGAGGGAGIVPGSAGSATGRMISPYAHTGNVPPPPPPQFVQQPMPPHGGYDQHGQPQMLYPPPGQHPQQPQGGHMFYAPGQPQPPQHMQHGPPPPHHMGGGPPPMPPQGPPPQHHGGHQRHPSHPGMPPMGYTPEHQPRRLEPAPPLDIGPMPIPSGVPQGLGPAATINGHGGGGGGAGPGRHPVPGLPPPQSDVYIDSYGQPHGISGSAPGGSSFASDVAAPPAKRHRVDGQPTIPEEEPQESGPGETEEDDDEDVRDKPPLPASFRLSSKPFKPRLSTASHRRRQQLLSLFQGDGQEVDVRAAFELAPGERPDWDVDMVIDEQGHTALHWACALARMGVIAQLIELGADIHRGNYSGETPLIRSVLTTNHAEAGTFSQLLDQLLGPSIRTLDHAYCSVIHHIALSAGLKGRAAYARGYMAAVLEWVAKEQTKERSLAAAAAATPSATSGEPSPADTAAPKTENGTSSGTAPAPNTISLKRLVDLQDVRGDTALNTAARMGSKPLVNLLLDAGGDKTKANKLGLRPVDFGVEVEALAVSTNEATLGGLKNDVKRPERRSADVLKNISALFEDVNRTFDEEMEKHIESLNGVEKSVRVATRTLAERRQQVETARTRLGTLEQQAERVDNGRRALEKPVGEWTGRTPLRTEASLPPAFEMLPPSLPGISDSNDAPSDAHVSDPALPASGDPGALVKLRRLAAWEDRVAKLLEERASDLEGDSADRAVKYRKVIAVCAKVSVDQVDDMLDGLMTAVESDGPAIDLTRIAGVVQRLRDAPTVA</sequence>
<dbReference type="GO" id="GO:0001228">
    <property type="term" value="F:DNA-binding transcription activator activity, RNA polymerase II-specific"/>
    <property type="evidence" value="ECO:0007669"/>
    <property type="project" value="UniProtKB-ARBA"/>
</dbReference>
<keyword evidence="2 3" id="KW-0040">ANK repeat</keyword>
<feature type="region of interest" description="Disordered" evidence="4">
    <location>
        <begin position="1"/>
        <end position="84"/>
    </location>
</feature>
<evidence type="ECO:0000256" key="4">
    <source>
        <dbReference type="SAM" id="MobiDB-lite"/>
    </source>
</evidence>
<dbReference type="InterPro" id="IPR036887">
    <property type="entry name" value="HTH_APSES_sf"/>
</dbReference>
<dbReference type="InterPro" id="IPR002110">
    <property type="entry name" value="Ankyrin_rpt"/>
</dbReference>
<reference evidence="6" key="1">
    <citation type="submission" date="2023-10" db="EMBL/GenBank/DDBJ databases">
        <authorList>
            <person name="Noh H."/>
        </authorList>
    </citation>
    <scope>NUCLEOTIDE SEQUENCE</scope>
    <source>
        <strain evidence="6">DUCC4014</strain>
    </source>
</reference>
<feature type="region of interest" description="Disordered" evidence="4">
    <location>
        <begin position="893"/>
        <end position="923"/>
    </location>
</feature>
<dbReference type="Pfam" id="PF00023">
    <property type="entry name" value="Ank"/>
    <property type="match status" value="1"/>
</dbReference>
<dbReference type="PANTHER" id="PTHR43828">
    <property type="entry name" value="ASPARAGINASE"/>
    <property type="match status" value="1"/>
</dbReference>
<dbReference type="PANTHER" id="PTHR43828:SF3">
    <property type="entry name" value="CHROMO DOMAIN-CONTAINING PROTEIN"/>
    <property type="match status" value="1"/>
</dbReference>
<dbReference type="EMBL" id="CP086714">
    <property type="protein sequence ID" value="WOO77831.1"/>
    <property type="molecule type" value="Genomic_DNA"/>
</dbReference>
<feature type="compositionally biased region" description="Pro residues" evidence="4">
    <location>
        <begin position="376"/>
        <end position="389"/>
    </location>
</feature>
<feature type="compositionally biased region" description="Low complexity" evidence="4">
    <location>
        <begin position="672"/>
        <end position="689"/>
    </location>
</feature>
<feature type="compositionally biased region" description="Low complexity" evidence="4">
    <location>
        <begin position="438"/>
        <end position="451"/>
    </location>
</feature>
<organism evidence="6 7">
    <name type="scientific">Vanrija pseudolonga</name>
    <dbReference type="NCBI Taxonomy" id="143232"/>
    <lineage>
        <taxon>Eukaryota</taxon>
        <taxon>Fungi</taxon>
        <taxon>Dikarya</taxon>
        <taxon>Basidiomycota</taxon>
        <taxon>Agaricomycotina</taxon>
        <taxon>Tremellomycetes</taxon>
        <taxon>Trichosporonales</taxon>
        <taxon>Trichosporonaceae</taxon>
        <taxon>Vanrija</taxon>
    </lineage>
</organism>
<dbReference type="PROSITE" id="PS51299">
    <property type="entry name" value="HTH_APSES"/>
    <property type="match status" value="1"/>
</dbReference>
<gene>
    <name evidence="6" type="primary">cdc10</name>
    <name evidence="6" type="ORF">LOC62_01G001388</name>
</gene>
<dbReference type="GeneID" id="87804644"/>
<feature type="domain" description="HTH APSES-type" evidence="5">
    <location>
        <begin position="113"/>
        <end position="219"/>
    </location>
</feature>
<dbReference type="Pfam" id="PF04383">
    <property type="entry name" value="KilA-N"/>
    <property type="match status" value="1"/>
</dbReference>
<dbReference type="InterPro" id="IPR036770">
    <property type="entry name" value="Ankyrin_rpt-contain_sf"/>
</dbReference>
<feature type="region of interest" description="Disordered" evidence="4">
    <location>
        <begin position="672"/>
        <end position="710"/>
    </location>
</feature>
<feature type="compositionally biased region" description="Gly residues" evidence="4">
    <location>
        <begin position="403"/>
        <end position="413"/>
    </location>
</feature>
<dbReference type="PROSITE" id="PS50297">
    <property type="entry name" value="ANK_REP_REGION"/>
    <property type="match status" value="2"/>
</dbReference>
<keyword evidence="1" id="KW-0677">Repeat</keyword>
<dbReference type="GO" id="GO:0003677">
    <property type="term" value="F:DNA binding"/>
    <property type="evidence" value="ECO:0007669"/>
    <property type="project" value="InterPro"/>
</dbReference>
<feature type="compositionally biased region" description="Pro residues" evidence="4">
    <location>
        <begin position="60"/>
        <end position="75"/>
    </location>
</feature>
<evidence type="ECO:0000256" key="3">
    <source>
        <dbReference type="PROSITE-ProRule" id="PRU00023"/>
    </source>
</evidence>
<keyword evidence="7" id="KW-1185">Reference proteome</keyword>
<dbReference type="Gene3D" id="1.25.40.20">
    <property type="entry name" value="Ankyrin repeat-containing domain"/>
    <property type="match status" value="1"/>
</dbReference>
<feature type="compositionally biased region" description="Polar residues" evidence="4">
    <location>
        <begin position="697"/>
        <end position="710"/>
    </location>
</feature>
<dbReference type="GO" id="GO:0030907">
    <property type="term" value="C:MBF transcription complex"/>
    <property type="evidence" value="ECO:0007669"/>
    <property type="project" value="TreeGrafter"/>
</dbReference>
<evidence type="ECO:0000256" key="2">
    <source>
        <dbReference type="ARBA" id="ARBA00023043"/>
    </source>
</evidence>
<dbReference type="InterPro" id="IPR003163">
    <property type="entry name" value="Tscrpt_reg_HTH_APSES-type"/>
</dbReference>
<dbReference type="SMART" id="SM00248">
    <property type="entry name" value="ANK"/>
    <property type="match status" value="2"/>
</dbReference>
<evidence type="ECO:0000313" key="7">
    <source>
        <dbReference type="Proteomes" id="UP000827549"/>
    </source>
</evidence>
<feature type="compositionally biased region" description="Pro residues" evidence="4">
    <location>
        <begin position="314"/>
        <end position="346"/>
    </location>
</feature>
<dbReference type="InterPro" id="IPR051642">
    <property type="entry name" value="SWI6-like"/>
</dbReference>
<accession>A0AAF1BFB7</accession>
<dbReference type="SUPFAM" id="SSF54616">
    <property type="entry name" value="DNA-binding domain of Mlu1-box binding protein MBP1"/>
    <property type="match status" value="1"/>
</dbReference>
<dbReference type="SMART" id="SM01252">
    <property type="entry name" value="KilA-N"/>
    <property type="match status" value="1"/>
</dbReference>
<feature type="repeat" description="ANK" evidence="3">
    <location>
        <begin position="723"/>
        <end position="755"/>
    </location>
</feature>
<protein>
    <submittedName>
        <fullName evidence="6">Start control protein cdc10</fullName>
    </submittedName>
</protein>
<proteinExistence type="predicted"/>
<feature type="compositionally biased region" description="Low complexity" evidence="4">
    <location>
        <begin position="42"/>
        <end position="59"/>
    </location>
</feature>
<feature type="compositionally biased region" description="Acidic residues" evidence="4">
    <location>
        <begin position="470"/>
        <end position="489"/>
    </location>
</feature>
<dbReference type="PROSITE" id="PS50088">
    <property type="entry name" value="ANK_REPEAT"/>
    <property type="match status" value="2"/>
</dbReference>
<feature type="repeat" description="ANK" evidence="3">
    <location>
        <begin position="558"/>
        <end position="590"/>
    </location>
</feature>
<dbReference type="Proteomes" id="UP000827549">
    <property type="component" value="Chromosome 1"/>
</dbReference>
<dbReference type="Gene3D" id="3.10.260.10">
    <property type="entry name" value="Transcription regulator HTH, APSES-type DNA-binding domain"/>
    <property type="match status" value="1"/>
</dbReference>
<evidence type="ECO:0000259" key="5">
    <source>
        <dbReference type="PROSITE" id="PS51299"/>
    </source>
</evidence>
<feature type="compositionally biased region" description="Pro residues" evidence="4">
    <location>
        <begin position="264"/>
        <end position="279"/>
    </location>
</feature>
<dbReference type="SUPFAM" id="SSF48403">
    <property type="entry name" value="Ankyrin repeat"/>
    <property type="match status" value="1"/>
</dbReference>
<evidence type="ECO:0000256" key="1">
    <source>
        <dbReference type="ARBA" id="ARBA00022737"/>
    </source>
</evidence>
<evidence type="ECO:0000313" key="6">
    <source>
        <dbReference type="EMBL" id="WOO77831.1"/>
    </source>
</evidence>